<dbReference type="Proteomes" id="UP001201812">
    <property type="component" value="Unassembled WGS sequence"/>
</dbReference>
<keyword evidence="10" id="KW-1185">Reference proteome</keyword>
<feature type="domain" description="Glutaminase EF-hand" evidence="8">
    <location>
        <begin position="63"/>
        <end position="156"/>
    </location>
</feature>
<dbReference type="InterPro" id="IPR041541">
    <property type="entry name" value="Glutaminase_EF-hand"/>
</dbReference>
<evidence type="ECO:0000259" key="8">
    <source>
        <dbReference type="Pfam" id="PF17959"/>
    </source>
</evidence>
<keyword evidence="4" id="KW-0378">Hydrolase</keyword>
<organism evidence="9 10">
    <name type="scientific">Ditylenchus destructor</name>
    <dbReference type="NCBI Taxonomy" id="166010"/>
    <lineage>
        <taxon>Eukaryota</taxon>
        <taxon>Metazoa</taxon>
        <taxon>Ecdysozoa</taxon>
        <taxon>Nematoda</taxon>
        <taxon>Chromadorea</taxon>
        <taxon>Rhabditida</taxon>
        <taxon>Tylenchina</taxon>
        <taxon>Tylenchomorpha</taxon>
        <taxon>Sphaerularioidea</taxon>
        <taxon>Anguinidae</taxon>
        <taxon>Anguininae</taxon>
        <taxon>Ditylenchus</taxon>
    </lineage>
</organism>
<dbReference type="EMBL" id="JAKKPZ010000041">
    <property type="protein sequence ID" value="KAI1707386.1"/>
    <property type="molecule type" value="Genomic_DNA"/>
</dbReference>
<dbReference type="HAMAP" id="MF_00313">
    <property type="entry name" value="Glutaminase"/>
    <property type="match status" value="1"/>
</dbReference>
<keyword evidence="5" id="KW-0040">ANK repeat</keyword>
<dbReference type="EC" id="3.5.1.2" evidence="2"/>
<accession>A0AAD4R3P0</accession>
<dbReference type="Pfam" id="PF17959">
    <property type="entry name" value="EF-hand_14"/>
    <property type="match status" value="1"/>
</dbReference>
<dbReference type="GO" id="GO:0006537">
    <property type="term" value="P:glutamate biosynthetic process"/>
    <property type="evidence" value="ECO:0007669"/>
    <property type="project" value="TreeGrafter"/>
</dbReference>
<dbReference type="NCBIfam" id="TIGR03814">
    <property type="entry name" value="Gln_ase"/>
    <property type="match status" value="1"/>
</dbReference>
<dbReference type="Pfam" id="PF04960">
    <property type="entry name" value="Glutaminase"/>
    <property type="match status" value="1"/>
</dbReference>
<gene>
    <name evidence="9" type="ORF">DdX_12483</name>
</gene>
<dbReference type="GO" id="GO:0004359">
    <property type="term" value="F:glutaminase activity"/>
    <property type="evidence" value="ECO:0007669"/>
    <property type="project" value="UniProtKB-EC"/>
</dbReference>
<dbReference type="GO" id="GO:0006543">
    <property type="term" value="P:L-glutamine catabolic process"/>
    <property type="evidence" value="ECO:0007669"/>
    <property type="project" value="TreeGrafter"/>
</dbReference>
<evidence type="ECO:0000313" key="9">
    <source>
        <dbReference type="EMBL" id="KAI1707386.1"/>
    </source>
</evidence>
<name>A0AAD4R3P0_9BILA</name>
<evidence type="ECO:0000256" key="4">
    <source>
        <dbReference type="ARBA" id="ARBA00022801"/>
    </source>
</evidence>
<evidence type="ECO:0000256" key="7">
    <source>
        <dbReference type="ARBA" id="ARBA00077251"/>
    </source>
</evidence>
<evidence type="ECO:0000256" key="6">
    <source>
        <dbReference type="ARBA" id="ARBA00049534"/>
    </source>
</evidence>
<comment type="similarity">
    <text evidence="1">Belongs to the glutaminase family.</text>
</comment>
<protein>
    <recommendedName>
        <fullName evidence="2">glutaminase</fullName>
        <ecNumber evidence="2">3.5.1.2</ecNumber>
    </recommendedName>
    <alternativeName>
        <fullName evidence="7">L-glutamine amidohydrolase</fullName>
    </alternativeName>
</protein>
<evidence type="ECO:0000256" key="2">
    <source>
        <dbReference type="ARBA" id="ARBA00012918"/>
    </source>
</evidence>
<comment type="caution">
    <text evidence="9">The sequence shown here is derived from an EMBL/GenBank/DDBJ whole genome shotgun (WGS) entry which is preliminary data.</text>
</comment>
<dbReference type="FunFam" id="3.40.710.10:FF:000008">
    <property type="entry name" value="Glutaminase, isoform E"/>
    <property type="match status" value="1"/>
</dbReference>
<evidence type="ECO:0000256" key="1">
    <source>
        <dbReference type="ARBA" id="ARBA00011076"/>
    </source>
</evidence>
<dbReference type="PANTHER" id="PTHR12544">
    <property type="entry name" value="GLUTAMINASE"/>
    <property type="match status" value="1"/>
</dbReference>
<sequence length="487" mass="54743">MSRCRPILSLLKAFKAEHRSSYPPLLIESAGKIGLTNTCIPGSQIRFGSTLGPGKAQILREIDSIFDFYSDPDTKCISIGRLLKILHEKGLQRDDPRIIAIITRFGEIVEEQNKQNDDLSPKYIEDLHVDRETFHRCVTNKAAVFRQVLKKQFVIPEWATFVQQIAEIFEKCAEYTHGQVATYIPQLARAEPERWAVSICTVDGQRHSWGEAREARFCLQSVAKPFSYAIAIEELGADFVHRYVGQEPSGRFFNAICLDHANRPHNPMINAGAIVVASLLKQSEPLSDRFDFIIKNIKKFAGGGYVSFDNSTFLSERESADRNYALAYFMREHKCFQSASVNIQDTLDLYFQLCSIKTNTESLAVMAATLANGGVNPLTEERIVCNRAVRDTLSLMLSCGMYDYSGQFAFNVGIPAKSGVSGDMIIVIPNVMGIALFSPRLDQLGNTVRGVKFAEELVDTFNFHQYDNMLFSESEKSDPRQVNRLLT</sequence>
<keyword evidence="3" id="KW-0677">Repeat</keyword>
<reference evidence="9" key="1">
    <citation type="submission" date="2022-01" db="EMBL/GenBank/DDBJ databases">
        <title>Genome Sequence Resource for Two Populations of Ditylenchus destructor, the Migratory Endoparasitic Phytonematode.</title>
        <authorList>
            <person name="Zhang H."/>
            <person name="Lin R."/>
            <person name="Xie B."/>
        </authorList>
    </citation>
    <scope>NUCLEOTIDE SEQUENCE</scope>
    <source>
        <strain evidence="9">BazhouSP</strain>
    </source>
</reference>
<evidence type="ECO:0000256" key="3">
    <source>
        <dbReference type="ARBA" id="ARBA00022737"/>
    </source>
</evidence>
<dbReference type="SUPFAM" id="SSF56601">
    <property type="entry name" value="beta-lactamase/transpeptidase-like"/>
    <property type="match status" value="1"/>
</dbReference>
<dbReference type="AlphaFoldDB" id="A0AAD4R3P0"/>
<dbReference type="PANTHER" id="PTHR12544:SF51">
    <property type="entry name" value="GLUTAMINASE 3-RELATED"/>
    <property type="match status" value="1"/>
</dbReference>
<dbReference type="InterPro" id="IPR015868">
    <property type="entry name" value="Glutaminase"/>
</dbReference>
<proteinExistence type="inferred from homology"/>
<evidence type="ECO:0000313" key="10">
    <source>
        <dbReference type="Proteomes" id="UP001201812"/>
    </source>
</evidence>
<dbReference type="InterPro" id="IPR012338">
    <property type="entry name" value="Beta-lactam/transpept-like"/>
</dbReference>
<dbReference type="Gene3D" id="3.40.710.10">
    <property type="entry name" value="DD-peptidase/beta-lactamase superfamily"/>
    <property type="match status" value="1"/>
</dbReference>
<comment type="catalytic activity">
    <reaction evidence="6">
        <text>L-glutamine + H2O = L-glutamate + NH4(+)</text>
        <dbReference type="Rhea" id="RHEA:15889"/>
        <dbReference type="ChEBI" id="CHEBI:15377"/>
        <dbReference type="ChEBI" id="CHEBI:28938"/>
        <dbReference type="ChEBI" id="CHEBI:29985"/>
        <dbReference type="ChEBI" id="CHEBI:58359"/>
        <dbReference type="EC" id="3.5.1.2"/>
    </reaction>
</comment>
<dbReference type="Gene3D" id="1.10.238.210">
    <property type="match status" value="1"/>
</dbReference>
<evidence type="ECO:0000256" key="5">
    <source>
        <dbReference type="ARBA" id="ARBA00023043"/>
    </source>
</evidence>